<evidence type="ECO:0000313" key="1">
    <source>
        <dbReference type="EMBL" id="GAA3783739.1"/>
    </source>
</evidence>
<dbReference type="EMBL" id="BAABBI010000001">
    <property type="protein sequence ID" value="GAA3783739.1"/>
    <property type="molecule type" value="Genomic_DNA"/>
</dbReference>
<proteinExistence type="predicted"/>
<dbReference type="Proteomes" id="UP001501456">
    <property type="component" value="Unassembled WGS sequence"/>
</dbReference>
<evidence type="ECO:0008006" key="3">
    <source>
        <dbReference type="Google" id="ProtNLM"/>
    </source>
</evidence>
<keyword evidence="2" id="KW-1185">Reference proteome</keyword>
<sequence>MICNFTIQAHSGQPPHKYYEFQFACDLCGCSTSSGSFGFGTLSNANFFGVRYIYQNFESRNGIYANSPIIKEQFNTYQAWAQIPVYKSFYVSTTIPYQDLRRVYTDREEHINGLGDMNVIAWYKLQFNKKRETDSENVDYNNLAQEKSPHSFQFGLGLKLPTGEFEQRLTNRINPGFQLGTGSFDGIAALGYNLGLDRFGINTLATYYFKGENKNDYQFGNQFSYALNAYYAFPFTSFNVMPFAGVSGDVYDSIKQYNETLTDTDGYIVNSSFGVEVATKRFILGANYTLPLSQELFGDNVESKQRFSIYLNYAL</sequence>
<accession>A0ABP7H5I2</accession>
<reference evidence="2" key="1">
    <citation type="journal article" date="2019" name="Int. J. Syst. Evol. Microbiol.">
        <title>The Global Catalogue of Microorganisms (GCM) 10K type strain sequencing project: providing services to taxonomists for standard genome sequencing and annotation.</title>
        <authorList>
            <consortium name="The Broad Institute Genomics Platform"/>
            <consortium name="The Broad Institute Genome Sequencing Center for Infectious Disease"/>
            <person name="Wu L."/>
            <person name="Ma J."/>
        </authorList>
    </citation>
    <scope>NUCLEOTIDE SEQUENCE [LARGE SCALE GENOMIC DNA]</scope>
    <source>
        <strain evidence="2">JCM 17525</strain>
    </source>
</reference>
<organism evidence="1 2">
    <name type="scientific">Corallibacter vietnamensis</name>
    <dbReference type="NCBI Taxonomy" id="904130"/>
    <lineage>
        <taxon>Bacteria</taxon>
        <taxon>Pseudomonadati</taxon>
        <taxon>Bacteroidota</taxon>
        <taxon>Flavobacteriia</taxon>
        <taxon>Flavobacteriales</taxon>
        <taxon>Flavobacteriaceae</taxon>
        <taxon>Corallibacter</taxon>
    </lineage>
</organism>
<protein>
    <recommendedName>
        <fullName evidence="3">Transporter</fullName>
    </recommendedName>
</protein>
<evidence type="ECO:0000313" key="2">
    <source>
        <dbReference type="Proteomes" id="UP001501456"/>
    </source>
</evidence>
<name>A0ABP7H5I2_9FLAO</name>
<comment type="caution">
    <text evidence="1">The sequence shown here is derived from an EMBL/GenBank/DDBJ whole genome shotgun (WGS) entry which is preliminary data.</text>
</comment>
<gene>
    <name evidence="1" type="ORF">GCM10022271_15060</name>
</gene>